<gene>
    <name evidence="3" type="ORF">H9702_09215</name>
</gene>
<dbReference type="InterPro" id="IPR007167">
    <property type="entry name" value="Fe-transptr_FeoA-like"/>
</dbReference>
<dbReference type="Proteomes" id="UP000823896">
    <property type="component" value="Unassembled WGS sequence"/>
</dbReference>
<dbReference type="Gene3D" id="2.30.30.90">
    <property type="match status" value="1"/>
</dbReference>
<dbReference type="SUPFAM" id="SSF50037">
    <property type="entry name" value="C-terminal domain of transcriptional repressors"/>
    <property type="match status" value="1"/>
</dbReference>
<feature type="domain" description="Ferrous iron transporter FeoA-like" evidence="2">
    <location>
        <begin position="1"/>
        <end position="68"/>
    </location>
</feature>
<reference evidence="3" key="1">
    <citation type="journal article" date="2021" name="PeerJ">
        <title>Extensive microbial diversity within the chicken gut microbiome revealed by metagenomics and culture.</title>
        <authorList>
            <person name="Gilroy R."/>
            <person name="Ravi A."/>
            <person name="Getino M."/>
            <person name="Pursley I."/>
            <person name="Horton D.L."/>
            <person name="Alikhan N.F."/>
            <person name="Baker D."/>
            <person name="Gharbi K."/>
            <person name="Hall N."/>
            <person name="Watson M."/>
            <person name="Adriaenssens E.M."/>
            <person name="Foster-Nyarko E."/>
            <person name="Jarju S."/>
            <person name="Secka A."/>
            <person name="Antonio M."/>
            <person name="Oren A."/>
            <person name="Chaudhuri R.R."/>
            <person name="La Ragione R."/>
            <person name="Hildebrand F."/>
            <person name="Pallen M.J."/>
        </authorList>
    </citation>
    <scope>NUCLEOTIDE SEQUENCE</scope>
    <source>
        <strain evidence="3">CHK187-11901</strain>
    </source>
</reference>
<sequence length="68" mass="7646">MKRGQCAIVRCLHLKEGDRRRLSELGISPGKTLIYRGAALLRDPLLFETKEALIAVRRKDAQQIEVSG</sequence>
<accession>A0A9D2SVI2</accession>
<dbReference type="InterPro" id="IPR038157">
    <property type="entry name" value="FeoA_core_dom"/>
</dbReference>
<comment type="caution">
    <text evidence="3">The sequence shown here is derived from an EMBL/GenBank/DDBJ whole genome shotgun (WGS) entry which is preliminary data.</text>
</comment>
<name>A0A9D2SVI2_9FIRM</name>
<evidence type="ECO:0000313" key="3">
    <source>
        <dbReference type="EMBL" id="HJC37288.1"/>
    </source>
</evidence>
<reference evidence="3" key="2">
    <citation type="submission" date="2021-04" db="EMBL/GenBank/DDBJ databases">
        <authorList>
            <person name="Gilroy R."/>
        </authorList>
    </citation>
    <scope>NUCLEOTIDE SEQUENCE</scope>
    <source>
        <strain evidence="3">CHK187-11901</strain>
    </source>
</reference>
<dbReference type="Pfam" id="PF04023">
    <property type="entry name" value="FeoA"/>
    <property type="match status" value="1"/>
</dbReference>
<evidence type="ECO:0000313" key="4">
    <source>
        <dbReference type="Proteomes" id="UP000823896"/>
    </source>
</evidence>
<dbReference type="SMART" id="SM00899">
    <property type="entry name" value="FeoA"/>
    <property type="match status" value="1"/>
</dbReference>
<dbReference type="EMBL" id="DWWM01000057">
    <property type="protein sequence ID" value="HJC37288.1"/>
    <property type="molecule type" value="Genomic_DNA"/>
</dbReference>
<organism evidence="3 4">
    <name type="scientific">Candidatus Merdibacter merdavium</name>
    <dbReference type="NCBI Taxonomy" id="2838692"/>
    <lineage>
        <taxon>Bacteria</taxon>
        <taxon>Bacillati</taxon>
        <taxon>Bacillota</taxon>
        <taxon>Erysipelotrichia</taxon>
        <taxon>Erysipelotrichales</taxon>
        <taxon>Erysipelotrichaceae</taxon>
        <taxon>Merdibacter</taxon>
    </lineage>
</organism>
<proteinExistence type="predicted"/>
<dbReference type="InterPro" id="IPR008988">
    <property type="entry name" value="Transcriptional_repressor_C"/>
</dbReference>
<protein>
    <submittedName>
        <fullName evidence="3">Ferrous iron transport protein A</fullName>
    </submittedName>
</protein>
<evidence type="ECO:0000256" key="1">
    <source>
        <dbReference type="ARBA" id="ARBA00023004"/>
    </source>
</evidence>
<dbReference type="GO" id="GO:0046914">
    <property type="term" value="F:transition metal ion binding"/>
    <property type="evidence" value="ECO:0007669"/>
    <property type="project" value="InterPro"/>
</dbReference>
<dbReference type="AlphaFoldDB" id="A0A9D2SVI2"/>
<keyword evidence="1" id="KW-0408">Iron</keyword>
<evidence type="ECO:0000259" key="2">
    <source>
        <dbReference type="SMART" id="SM00899"/>
    </source>
</evidence>